<dbReference type="HOGENOM" id="CLU_047715_3_0_6"/>
<dbReference type="InterPro" id="IPR058406">
    <property type="entry name" value="DUF8093"/>
</dbReference>
<dbReference type="PATRIC" id="fig|360102.15.peg.1865"/>
<dbReference type="PIRSF" id="PIRSF011452">
    <property type="entry name" value="UCP011452_HNH"/>
    <property type="match status" value="1"/>
</dbReference>
<organism evidence="3 4">
    <name type="scientific">Yersinia pestis bv. Antiqua (strain Antiqua)</name>
    <dbReference type="NCBI Taxonomy" id="360102"/>
    <lineage>
        <taxon>Bacteria</taxon>
        <taxon>Pseudomonadati</taxon>
        <taxon>Pseudomonadota</taxon>
        <taxon>Gammaproteobacteria</taxon>
        <taxon>Enterobacterales</taxon>
        <taxon>Yersiniaceae</taxon>
        <taxon>Yersinia</taxon>
    </lineage>
</organism>
<sequence length="460" mass="50971">MSFNLPGMYLYYLSRDNLAPEEYERIISPHAAWARICREYEFDDSHNTSRYLINMREREQRSSPDQPRPGGIREKEKLEKLVFSGDVVMLSDMYGPARLFYINGEGQLMSTDPHAFRFEGAAKIIKAFDDSVKCRNYQRTGGKPRSTQTRRLKSTTNTIPDRSMVTRASDESGRVLSAKWQSVTDSAKTLWEATPFTHDKATTEAARGRIADGAVGTLEGLGTLMGPSAQEYMAGAFNPEQAAINKVRQQNQQAAGKAIYDNTKGAVTDAYQRNGLAGAAAMVVTASVAELAGTKGLGTVEKVGTLGDVAKLGKAVELEKLEGYLGTYKGQKVLLQNVDVVKMDYVRRSTADRNLLRKEFDNGVRKKFLKDIANNPEVVKRLDAFDRSVLAKGVVPDGYQVHHKLPLDDSGNNNFDNLVLISTRPEHAAFTTTQKHITKNLTPTGTNIVLWPKPQGIIYP</sequence>
<dbReference type="Pfam" id="PF26362">
    <property type="entry name" value="DUF8093"/>
    <property type="match status" value="1"/>
</dbReference>
<dbReference type="AlphaFoldDB" id="A0A0E1NVZ2"/>
<name>A0A0E1NVZ2_YERPA</name>
<feature type="domain" description="DUF8093" evidence="2">
    <location>
        <begin position="8"/>
        <end position="148"/>
    </location>
</feature>
<proteinExistence type="predicted"/>
<feature type="region of interest" description="Disordered" evidence="1">
    <location>
        <begin position="53"/>
        <end position="75"/>
    </location>
</feature>
<reference evidence="3 4" key="1">
    <citation type="journal article" date="2006" name="J. Bacteriol.">
        <title>Complete genome sequence of Yersinia pestis strains Antiqua and Nepal516: evidence of gene reduction in an emerging pathogen.</title>
        <authorList>
            <person name="Chain P.S."/>
            <person name="Hu P."/>
            <person name="Malfatti S.A."/>
            <person name="Radnedge L."/>
            <person name="Larimer F."/>
            <person name="Vergez L.M."/>
            <person name="Worsham P."/>
            <person name="Chu M.C."/>
            <person name="Andersen G.L."/>
        </authorList>
    </citation>
    <scope>NUCLEOTIDE SEQUENCE [LARGE SCALE GENOMIC DNA]</scope>
    <source>
        <strain evidence="3 4">Antiqua</strain>
    </source>
</reference>
<dbReference type="GeneID" id="57973985"/>
<dbReference type="PANTHER" id="PTHR34319:SF7">
    <property type="entry name" value="HNH ENDONUCLEASE DOMAIN-CONTAINING PROTEIN"/>
    <property type="match status" value="1"/>
</dbReference>
<dbReference type="InterPro" id="IPR052947">
    <property type="entry name" value="T6SS_Hcp1_domain"/>
</dbReference>
<dbReference type="EMBL" id="CP000308">
    <property type="protein sequence ID" value="ABG15115.1"/>
    <property type="molecule type" value="Genomic_DNA"/>
</dbReference>
<evidence type="ECO:0000259" key="2">
    <source>
        <dbReference type="Pfam" id="PF26362"/>
    </source>
</evidence>
<dbReference type="SUPFAM" id="SSF54060">
    <property type="entry name" value="His-Me finger endonucleases"/>
    <property type="match status" value="1"/>
</dbReference>
<evidence type="ECO:0000256" key="1">
    <source>
        <dbReference type="SAM" id="MobiDB-lite"/>
    </source>
</evidence>
<dbReference type="InterPro" id="IPR016583">
    <property type="entry name" value="UCP011452_HNH_endonucl"/>
</dbReference>
<accession>A0A0E1NVZ2</accession>
<dbReference type="InterPro" id="IPR003615">
    <property type="entry name" value="HNH_nuc"/>
</dbReference>
<evidence type="ECO:0000313" key="4">
    <source>
        <dbReference type="Proteomes" id="UP000001971"/>
    </source>
</evidence>
<dbReference type="InterPro" id="IPR044925">
    <property type="entry name" value="His-Me_finger_sf"/>
</dbReference>
<dbReference type="KEGG" id="ypa:YPA_3153"/>
<dbReference type="CDD" id="cd00085">
    <property type="entry name" value="HNHc"/>
    <property type="match status" value="1"/>
</dbReference>
<evidence type="ECO:0000313" key="3">
    <source>
        <dbReference type="EMBL" id="ABG15115.1"/>
    </source>
</evidence>
<dbReference type="PANTHER" id="PTHR34319">
    <property type="entry name" value="MAJOR EXPORTED PROTEIN"/>
    <property type="match status" value="1"/>
</dbReference>
<protein>
    <recommendedName>
        <fullName evidence="2">DUF8093 domain-containing protein</fullName>
    </recommendedName>
</protein>
<dbReference type="RefSeq" id="WP_002210362.1">
    <property type="nucleotide sequence ID" value="NC_008150.1"/>
</dbReference>
<gene>
    <name evidence="3" type="ordered locus">YPA_3153</name>
</gene>
<dbReference type="Proteomes" id="UP000001971">
    <property type="component" value="Chromosome"/>
</dbReference>